<evidence type="ECO:0000256" key="6">
    <source>
        <dbReference type="ARBA" id="ARBA00034754"/>
    </source>
</evidence>
<evidence type="ECO:0000256" key="5">
    <source>
        <dbReference type="ARBA" id="ARBA00022932"/>
    </source>
</evidence>
<dbReference type="Gene3D" id="1.20.272.10">
    <property type="match status" value="1"/>
</dbReference>
<dbReference type="PANTHER" id="PTHR34388:SF1">
    <property type="entry name" value="DNA POLYMERASE III SUBUNIT DELTA"/>
    <property type="match status" value="1"/>
</dbReference>
<evidence type="ECO:0000256" key="3">
    <source>
        <dbReference type="ARBA" id="ARBA00022695"/>
    </source>
</evidence>
<dbReference type="AlphaFoldDB" id="A0A0G1DAJ8"/>
<dbReference type="Pfam" id="PF21694">
    <property type="entry name" value="DNA_pol3_delta_C"/>
    <property type="match status" value="1"/>
</dbReference>
<gene>
    <name evidence="9" type="ORF">UV68_C0001G0076</name>
</gene>
<dbReference type="Proteomes" id="UP000033980">
    <property type="component" value="Unassembled WGS sequence"/>
</dbReference>
<accession>A0A0G1DAJ8</accession>
<comment type="similarity">
    <text evidence="6">Belongs to the DNA polymerase HolA subunit family.</text>
</comment>
<evidence type="ECO:0000256" key="7">
    <source>
        <dbReference type="ARBA" id="ARBA00049244"/>
    </source>
</evidence>
<dbReference type="EMBL" id="LCFK01000001">
    <property type="protein sequence ID" value="KKS94935.1"/>
    <property type="molecule type" value="Genomic_DNA"/>
</dbReference>
<dbReference type="Gene3D" id="3.40.50.300">
    <property type="entry name" value="P-loop containing nucleotide triphosphate hydrolases"/>
    <property type="match status" value="1"/>
</dbReference>
<dbReference type="PANTHER" id="PTHR34388">
    <property type="entry name" value="DNA POLYMERASE III SUBUNIT DELTA"/>
    <property type="match status" value="1"/>
</dbReference>
<dbReference type="GO" id="GO:0006261">
    <property type="term" value="P:DNA-templated DNA replication"/>
    <property type="evidence" value="ECO:0007669"/>
    <property type="project" value="TreeGrafter"/>
</dbReference>
<evidence type="ECO:0000259" key="8">
    <source>
        <dbReference type="Pfam" id="PF21694"/>
    </source>
</evidence>
<evidence type="ECO:0000256" key="2">
    <source>
        <dbReference type="ARBA" id="ARBA00022679"/>
    </source>
</evidence>
<feature type="domain" description="DNA polymerase III delta subunit-like C-terminal" evidence="8">
    <location>
        <begin position="119"/>
        <end position="212"/>
    </location>
</feature>
<dbReference type="InterPro" id="IPR005790">
    <property type="entry name" value="DNA_polIII_delta"/>
</dbReference>
<keyword evidence="4" id="KW-0235">DNA replication</keyword>
<comment type="caution">
    <text evidence="9">The sequence shown here is derived from an EMBL/GenBank/DDBJ whole genome shotgun (WGS) entry which is preliminary data.</text>
</comment>
<keyword evidence="5" id="KW-0239">DNA-directed DNA polymerase</keyword>
<proteinExistence type="inferred from homology"/>
<reference evidence="9 10" key="1">
    <citation type="journal article" date="2015" name="Nature">
        <title>rRNA introns, odd ribosomes, and small enigmatic genomes across a large radiation of phyla.</title>
        <authorList>
            <person name="Brown C.T."/>
            <person name="Hug L.A."/>
            <person name="Thomas B.C."/>
            <person name="Sharon I."/>
            <person name="Castelle C.J."/>
            <person name="Singh A."/>
            <person name="Wilkins M.J."/>
            <person name="Williams K.H."/>
            <person name="Banfield J.F."/>
        </authorList>
    </citation>
    <scope>NUCLEOTIDE SEQUENCE [LARGE SCALE GENOMIC DNA]</scope>
</reference>
<dbReference type="GO" id="GO:0009360">
    <property type="term" value="C:DNA polymerase III complex"/>
    <property type="evidence" value="ECO:0007669"/>
    <property type="project" value="TreeGrafter"/>
</dbReference>
<evidence type="ECO:0000313" key="10">
    <source>
        <dbReference type="Proteomes" id="UP000033980"/>
    </source>
</evidence>
<evidence type="ECO:0000256" key="4">
    <source>
        <dbReference type="ARBA" id="ARBA00022705"/>
    </source>
</evidence>
<dbReference type="EC" id="2.7.7.7" evidence="1"/>
<dbReference type="SUPFAM" id="SSF48019">
    <property type="entry name" value="post-AAA+ oligomerization domain-like"/>
    <property type="match status" value="1"/>
</dbReference>
<dbReference type="InterPro" id="IPR048466">
    <property type="entry name" value="DNA_pol3_delta-like_C"/>
</dbReference>
<keyword evidence="2" id="KW-0808">Transferase</keyword>
<organism evidence="9 10">
    <name type="scientific">Candidatus Collierbacteria bacterium GW2011_GWC2_43_12</name>
    <dbReference type="NCBI Taxonomy" id="1618390"/>
    <lineage>
        <taxon>Bacteria</taxon>
        <taxon>Candidatus Collieribacteriota</taxon>
    </lineage>
</organism>
<evidence type="ECO:0000313" key="9">
    <source>
        <dbReference type="EMBL" id="KKS94935.1"/>
    </source>
</evidence>
<name>A0A0G1DAJ8_9BACT</name>
<dbReference type="GO" id="GO:0003887">
    <property type="term" value="F:DNA-directed DNA polymerase activity"/>
    <property type="evidence" value="ECO:0007669"/>
    <property type="project" value="UniProtKB-KW"/>
</dbReference>
<sequence length="228" mass="26156">MITIVHGEDSLTSYKRLSQIIDDYKNRQIGFSVKDAGELDVTSLRQETGSIDLFGTKQLLVIKNLLGGVKSKQKDTMIELLKKNTDTEIILYEPKKLSDTALKPFLKSKIEAYNINPVIFKFLDIMRPGNTRVITLSWNKLLDLGHEPEYVFSMLARQIRLLIQAKSGASYLKLAPYPKKLIITQAGYFTLNQLLDLHHRLYEIDKRIKTGVSPLPLQQLLLQFFYLI</sequence>
<protein>
    <recommendedName>
        <fullName evidence="1">DNA-directed DNA polymerase</fullName>
        <ecNumber evidence="1">2.7.7.7</ecNumber>
    </recommendedName>
</protein>
<dbReference type="InterPro" id="IPR027417">
    <property type="entry name" value="P-loop_NTPase"/>
</dbReference>
<evidence type="ECO:0000256" key="1">
    <source>
        <dbReference type="ARBA" id="ARBA00012417"/>
    </source>
</evidence>
<comment type="catalytic activity">
    <reaction evidence="7">
        <text>DNA(n) + a 2'-deoxyribonucleoside 5'-triphosphate = DNA(n+1) + diphosphate</text>
        <dbReference type="Rhea" id="RHEA:22508"/>
        <dbReference type="Rhea" id="RHEA-COMP:17339"/>
        <dbReference type="Rhea" id="RHEA-COMP:17340"/>
        <dbReference type="ChEBI" id="CHEBI:33019"/>
        <dbReference type="ChEBI" id="CHEBI:61560"/>
        <dbReference type="ChEBI" id="CHEBI:173112"/>
        <dbReference type="EC" id="2.7.7.7"/>
    </reaction>
</comment>
<dbReference type="GO" id="GO:0003677">
    <property type="term" value="F:DNA binding"/>
    <property type="evidence" value="ECO:0007669"/>
    <property type="project" value="InterPro"/>
</dbReference>
<keyword evidence="3" id="KW-0548">Nucleotidyltransferase</keyword>
<dbReference type="InterPro" id="IPR008921">
    <property type="entry name" value="DNA_pol3_clamp-load_cplx_C"/>
</dbReference>